<feature type="transmembrane region" description="Helical" evidence="6">
    <location>
        <begin position="12"/>
        <end position="39"/>
    </location>
</feature>
<keyword evidence="3 6" id="KW-0812">Transmembrane</keyword>
<dbReference type="AlphaFoldDB" id="A0A1H3QX71"/>
<keyword evidence="4 6" id="KW-1133">Transmembrane helix</keyword>
<dbReference type="PANTHER" id="PTHR30509:SF9">
    <property type="entry name" value="MULTIDRUG RESISTANCE PROTEIN MDTO"/>
    <property type="match status" value="1"/>
</dbReference>
<dbReference type="EMBL" id="FNQE01000023">
    <property type="protein sequence ID" value="SDZ17966.1"/>
    <property type="molecule type" value="Genomic_DNA"/>
</dbReference>
<feature type="transmembrane region" description="Helical" evidence="6">
    <location>
        <begin position="59"/>
        <end position="87"/>
    </location>
</feature>
<evidence type="ECO:0000256" key="6">
    <source>
        <dbReference type="SAM" id="Phobius"/>
    </source>
</evidence>
<reference evidence="7 8" key="1">
    <citation type="submission" date="2016-10" db="EMBL/GenBank/DDBJ databases">
        <authorList>
            <person name="de Groot N.N."/>
        </authorList>
    </citation>
    <scope>NUCLEOTIDE SEQUENCE [LARGE SCALE GENOMIC DNA]</scope>
    <source>
        <strain evidence="7 8">DSM 21650</strain>
    </source>
</reference>
<proteinExistence type="predicted"/>
<evidence type="ECO:0000313" key="7">
    <source>
        <dbReference type="EMBL" id="SDZ17966.1"/>
    </source>
</evidence>
<sequence length="293" mass="32208">MKIGMRTIKTSIAVTLSISLGYILGLNSPFFAGVAAIIAMQGNLVDSYKMGKNRILGTVLGATVGLLGSLIFVGNPLLIGIGIIIIIQICNKLGWSKSISIATIVFISIMMNVEGEKIYYSLNRVLDTMVGIVVAVVVNFIISPPLTKNKIYAASENIIKEFSQALKTIILNEDCALNDSCLKEIEDKLEAINNEYPILLEEQNIHLYRKDTNAIDLELSRGLIKKLYSNINIMTQMGTGFKIHKDNADILNSLYGLNLVGNDITDNLDIVYNYHLGASLDCLERLKTMFGIL</sequence>
<keyword evidence="8" id="KW-1185">Reference proteome</keyword>
<evidence type="ECO:0000256" key="3">
    <source>
        <dbReference type="ARBA" id="ARBA00022692"/>
    </source>
</evidence>
<dbReference type="RefSeq" id="WP_176967949.1">
    <property type="nucleotide sequence ID" value="NZ_FNQE01000023.1"/>
</dbReference>
<protein>
    <submittedName>
        <fullName evidence="7">Aromatic acid exporter family member 1</fullName>
    </submittedName>
</protein>
<evidence type="ECO:0000256" key="4">
    <source>
        <dbReference type="ARBA" id="ARBA00022989"/>
    </source>
</evidence>
<dbReference type="Pfam" id="PF06081">
    <property type="entry name" value="ArAE_1"/>
    <property type="match status" value="1"/>
</dbReference>
<gene>
    <name evidence="7" type="ORF">SAMN05660462_02121</name>
</gene>
<keyword evidence="5 6" id="KW-0472">Membrane</keyword>
<feature type="transmembrane region" description="Helical" evidence="6">
    <location>
        <begin position="125"/>
        <end position="142"/>
    </location>
</feature>
<evidence type="ECO:0000256" key="5">
    <source>
        <dbReference type="ARBA" id="ARBA00023136"/>
    </source>
</evidence>
<name>A0A1H3QX71_9FIRM</name>
<dbReference type="Proteomes" id="UP000198625">
    <property type="component" value="Unassembled WGS sequence"/>
</dbReference>
<dbReference type="PANTHER" id="PTHR30509">
    <property type="entry name" value="P-HYDROXYBENZOIC ACID EFFLUX PUMP SUBUNIT-RELATED"/>
    <property type="match status" value="1"/>
</dbReference>
<evidence type="ECO:0000256" key="2">
    <source>
        <dbReference type="ARBA" id="ARBA00022475"/>
    </source>
</evidence>
<evidence type="ECO:0000313" key="8">
    <source>
        <dbReference type="Proteomes" id="UP000198625"/>
    </source>
</evidence>
<dbReference type="GO" id="GO:0005886">
    <property type="term" value="C:plasma membrane"/>
    <property type="evidence" value="ECO:0007669"/>
    <property type="project" value="UniProtKB-SubCell"/>
</dbReference>
<feature type="transmembrane region" description="Helical" evidence="6">
    <location>
        <begin position="94"/>
        <end position="113"/>
    </location>
</feature>
<evidence type="ECO:0000256" key="1">
    <source>
        <dbReference type="ARBA" id="ARBA00004651"/>
    </source>
</evidence>
<dbReference type="InterPro" id="IPR010343">
    <property type="entry name" value="ArAE_1"/>
</dbReference>
<comment type="subcellular location">
    <subcellularLocation>
        <location evidence="1">Cell membrane</location>
        <topology evidence="1">Multi-pass membrane protein</topology>
    </subcellularLocation>
</comment>
<organism evidence="7 8">
    <name type="scientific">Proteiniborus ethanoligenes</name>
    <dbReference type="NCBI Taxonomy" id="415015"/>
    <lineage>
        <taxon>Bacteria</taxon>
        <taxon>Bacillati</taxon>
        <taxon>Bacillota</taxon>
        <taxon>Clostridia</taxon>
        <taxon>Eubacteriales</taxon>
        <taxon>Proteiniborus</taxon>
    </lineage>
</organism>
<keyword evidence="2" id="KW-1003">Cell membrane</keyword>
<accession>A0A1H3QX71</accession>